<reference evidence="5 6" key="1">
    <citation type="submission" date="2012-01" db="EMBL/GenBank/DDBJ databases">
        <title>The Genome Sequence of Facklamia languida CCUG 37842.</title>
        <authorList>
            <consortium name="The Broad Institute Genome Sequencing Platform"/>
            <person name="Earl A."/>
            <person name="Ward D."/>
            <person name="Feldgarden M."/>
            <person name="Gevers D."/>
            <person name="Huys G."/>
            <person name="Young S.K."/>
            <person name="Zeng Q."/>
            <person name="Gargeya S."/>
            <person name="Fitzgerald M."/>
            <person name="Haas B."/>
            <person name="Abouelleil A."/>
            <person name="Alvarado L."/>
            <person name="Arachchi H.M."/>
            <person name="Berlin A."/>
            <person name="Chapman S.B."/>
            <person name="Gearin G."/>
            <person name="Goldberg J."/>
            <person name="Griggs A."/>
            <person name="Gujja S."/>
            <person name="Hansen M."/>
            <person name="Heiman D."/>
            <person name="Howarth C."/>
            <person name="Larimer J."/>
            <person name="Lui A."/>
            <person name="MacDonald P.J.P."/>
            <person name="McCowen C."/>
            <person name="Montmayeur A."/>
            <person name="Murphy C."/>
            <person name="Neiman D."/>
            <person name="Pearson M."/>
            <person name="Priest M."/>
            <person name="Roberts A."/>
            <person name="Saif S."/>
            <person name="Shea T."/>
            <person name="Sisk P."/>
            <person name="Stolte C."/>
            <person name="Sykes S."/>
            <person name="Wortman J."/>
            <person name="Nusbaum C."/>
            <person name="Birren B."/>
        </authorList>
    </citation>
    <scope>NUCLEOTIDE SEQUENCE [LARGE SCALE GENOMIC DNA]</scope>
    <source>
        <strain evidence="5 6">CCUG 37842</strain>
    </source>
</reference>
<dbReference type="OrthoDB" id="9805455at2"/>
<evidence type="ECO:0000259" key="4">
    <source>
        <dbReference type="PROSITE" id="PS50886"/>
    </source>
</evidence>
<dbReference type="SUPFAM" id="SSF50249">
    <property type="entry name" value="Nucleic acid-binding proteins"/>
    <property type="match status" value="1"/>
</dbReference>
<dbReference type="EMBL" id="AGEG01000003">
    <property type="protein sequence ID" value="EHR37816.1"/>
    <property type="molecule type" value="Genomic_DNA"/>
</dbReference>
<keyword evidence="1 3" id="KW-0820">tRNA-binding</keyword>
<organism evidence="5 6">
    <name type="scientific">Facklamia languida CCUG 37842</name>
    <dbReference type="NCBI Taxonomy" id="883113"/>
    <lineage>
        <taxon>Bacteria</taxon>
        <taxon>Bacillati</taxon>
        <taxon>Bacillota</taxon>
        <taxon>Bacilli</taxon>
        <taxon>Lactobacillales</taxon>
        <taxon>Aerococcaceae</taxon>
        <taxon>Facklamia</taxon>
    </lineage>
</organism>
<dbReference type="PATRIC" id="fig|883113.3.peg.448"/>
<proteinExistence type="predicted"/>
<name>H3NI17_9LACT</name>
<keyword evidence="6" id="KW-1185">Reference proteome</keyword>
<protein>
    <recommendedName>
        <fullName evidence="4">tRNA-binding domain-containing protein</fullName>
    </recommendedName>
</protein>
<dbReference type="Pfam" id="PF14794">
    <property type="entry name" value="DUF4479"/>
    <property type="match status" value="1"/>
</dbReference>
<evidence type="ECO:0000256" key="1">
    <source>
        <dbReference type="ARBA" id="ARBA00022555"/>
    </source>
</evidence>
<dbReference type="Gene3D" id="2.40.50.140">
    <property type="entry name" value="Nucleic acid-binding proteins"/>
    <property type="match status" value="1"/>
</dbReference>
<dbReference type="Pfam" id="PF01588">
    <property type="entry name" value="tRNA_bind"/>
    <property type="match status" value="1"/>
</dbReference>
<dbReference type="PROSITE" id="PS50886">
    <property type="entry name" value="TRBD"/>
    <property type="match status" value="1"/>
</dbReference>
<dbReference type="eggNOG" id="COG0073">
    <property type="taxonomic scope" value="Bacteria"/>
</dbReference>
<dbReference type="Gene3D" id="3.30.1940.10">
    <property type="entry name" value="YtpR-like"/>
    <property type="match status" value="1"/>
</dbReference>
<dbReference type="InterPro" id="IPR012340">
    <property type="entry name" value="NA-bd_OB-fold"/>
</dbReference>
<comment type="caution">
    <text evidence="5">The sequence shown here is derived from an EMBL/GenBank/DDBJ whole genome shotgun (WGS) entry which is preliminary data.</text>
</comment>
<dbReference type="CDD" id="cd02796">
    <property type="entry name" value="tRNA_bind_bactPheRS"/>
    <property type="match status" value="1"/>
</dbReference>
<gene>
    <name evidence="5" type="ORF">HMPREF9708_00445</name>
</gene>
<dbReference type="HOGENOM" id="CLU_098250_0_0_9"/>
<dbReference type="Proteomes" id="UP000006190">
    <property type="component" value="Unassembled WGS sequence"/>
</dbReference>
<accession>H3NI17</accession>
<sequence>MPFLSFYNPTGIGDTLILTAGSCDKALRFVETNDSITVIKNKESQAIIGINIFNISDHLEIDGQGQVFLTDDQVATINQLLKTANFDFEVTVDNQPKFVVGEVEECVDHEDSDHLHITKTRVAPDEVLQIVCGAPNIGQGLKVLVAKTGAVMPSGMIIWPGELRGVSSDGMICSTRELGLEDIENYPGIWELSSKFEPGTPLDQVVELYR</sequence>
<dbReference type="STRING" id="883113.HMPREF9708_00445"/>
<evidence type="ECO:0000313" key="5">
    <source>
        <dbReference type="EMBL" id="EHR37816.1"/>
    </source>
</evidence>
<dbReference type="InterPro" id="IPR002547">
    <property type="entry name" value="tRNA-bd_dom"/>
</dbReference>
<evidence type="ECO:0000256" key="3">
    <source>
        <dbReference type="PROSITE-ProRule" id="PRU00209"/>
    </source>
</evidence>
<dbReference type="InterPro" id="IPR037154">
    <property type="entry name" value="YtpR-like_sf"/>
</dbReference>
<dbReference type="InterPro" id="IPR027855">
    <property type="entry name" value="DUF4479"/>
</dbReference>
<dbReference type="RefSeq" id="WP_006308419.1">
    <property type="nucleotide sequence ID" value="NZ_JH601133.1"/>
</dbReference>
<dbReference type="NCBIfam" id="NF045760">
    <property type="entry name" value="YtpR"/>
    <property type="match status" value="1"/>
</dbReference>
<evidence type="ECO:0000313" key="6">
    <source>
        <dbReference type="Proteomes" id="UP000006190"/>
    </source>
</evidence>
<keyword evidence="2 3" id="KW-0694">RNA-binding</keyword>
<feature type="domain" description="TRNA-binding" evidence="4">
    <location>
        <begin position="92"/>
        <end position="203"/>
    </location>
</feature>
<evidence type="ECO:0000256" key="2">
    <source>
        <dbReference type="ARBA" id="ARBA00022884"/>
    </source>
</evidence>
<dbReference type="InterPro" id="IPR033714">
    <property type="entry name" value="tRNA_bind_bactPheRS"/>
</dbReference>
<dbReference type="GO" id="GO:0000049">
    <property type="term" value="F:tRNA binding"/>
    <property type="evidence" value="ECO:0007669"/>
    <property type="project" value="UniProtKB-UniRule"/>
</dbReference>
<dbReference type="AlphaFoldDB" id="H3NI17"/>